<dbReference type="InterPro" id="IPR001261">
    <property type="entry name" value="ArgE/DapE_CS"/>
</dbReference>
<dbReference type="Pfam" id="PF07687">
    <property type="entry name" value="M20_dimer"/>
    <property type="match status" value="1"/>
</dbReference>
<dbReference type="CDD" id="cd03894">
    <property type="entry name" value="M20_ArgE"/>
    <property type="match status" value="1"/>
</dbReference>
<evidence type="ECO:0000256" key="7">
    <source>
        <dbReference type="ARBA" id="ARBA00022801"/>
    </source>
</evidence>
<dbReference type="SUPFAM" id="SSF55031">
    <property type="entry name" value="Bacterial exopeptidase dimerisation domain"/>
    <property type="match status" value="1"/>
</dbReference>
<keyword evidence="3" id="KW-0963">Cytoplasm</keyword>
<dbReference type="RefSeq" id="WP_068144582.1">
    <property type="nucleotide sequence ID" value="NZ_JBHSCR010000036.1"/>
</dbReference>
<keyword evidence="8" id="KW-0862">Zinc</keyword>
<dbReference type="InterPro" id="IPR010169">
    <property type="entry name" value="AcOrn-deacetyl"/>
</dbReference>
<evidence type="ECO:0000313" key="11">
    <source>
        <dbReference type="EMBL" id="MFC4349799.1"/>
    </source>
</evidence>
<name>A0ABV8UFT6_9PROT</name>
<keyword evidence="5" id="KW-0028">Amino-acid biosynthesis</keyword>
<dbReference type="Pfam" id="PF01546">
    <property type="entry name" value="Peptidase_M20"/>
    <property type="match status" value="1"/>
</dbReference>
<keyword evidence="4" id="KW-0055">Arginine biosynthesis</keyword>
<dbReference type="Gene3D" id="3.40.630.10">
    <property type="entry name" value="Zn peptidases"/>
    <property type="match status" value="1"/>
</dbReference>
<organism evidence="11 12">
    <name type="scientific">Kordiimonas lipolytica</name>
    <dbReference type="NCBI Taxonomy" id="1662421"/>
    <lineage>
        <taxon>Bacteria</taxon>
        <taxon>Pseudomonadati</taxon>
        <taxon>Pseudomonadota</taxon>
        <taxon>Alphaproteobacteria</taxon>
        <taxon>Kordiimonadales</taxon>
        <taxon>Kordiimonadaceae</taxon>
        <taxon>Kordiimonas</taxon>
    </lineage>
</organism>
<keyword evidence="7 11" id="KW-0378">Hydrolase</keyword>
<proteinExistence type="inferred from homology"/>
<dbReference type="InterPro" id="IPR011650">
    <property type="entry name" value="Peptidase_M20_dimer"/>
</dbReference>
<accession>A0ABV8UFT6</accession>
<dbReference type="PROSITE" id="PS00759">
    <property type="entry name" value="ARGE_DAPE_CPG2_2"/>
    <property type="match status" value="1"/>
</dbReference>
<evidence type="ECO:0000256" key="2">
    <source>
        <dbReference type="ARBA" id="ARBA00005691"/>
    </source>
</evidence>
<dbReference type="SUPFAM" id="SSF53187">
    <property type="entry name" value="Zn-dependent exopeptidases"/>
    <property type="match status" value="1"/>
</dbReference>
<evidence type="ECO:0000313" key="12">
    <source>
        <dbReference type="Proteomes" id="UP001595776"/>
    </source>
</evidence>
<dbReference type="PANTHER" id="PTHR43808:SF31">
    <property type="entry name" value="N-ACETYL-L-CITRULLINE DEACETYLASE"/>
    <property type="match status" value="1"/>
</dbReference>
<comment type="cofactor">
    <cofactor evidence="1">
        <name>Zn(2+)</name>
        <dbReference type="ChEBI" id="CHEBI:29105"/>
    </cofactor>
</comment>
<evidence type="ECO:0000256" key="9">
    <source>
        <dbReference type="ARBA" id="ARBA00023285"/>
    </source>
</evidence>
<evidence type="ECO:0000256" key="5">
    <source>
        <dbReference type="ARBA" id="ARBA00022605"/>
    </source>
</evidence>
<evidence type="ECO:0000256" key="6">
    <source>
        <dbReference type="ARBA" id="ARBA00022723"/>
    </source>
</evidence>
<dbReference type="InterPro" id="IPR050072">
    <property type="entry name" value="Peptidase_M20A"/>
</dbReference>
<dbReference type="GO" id="GO:0008777">
    <property type="term" value="F:acetylornithine deacetylase activity"/>
    <property type="evidence" value="ECO:0007669"/>
    <property type="project" value="UniProtKB-EC"/>
</dbReference>
<sequence length="387" mass="41723">MAGETHTTDAILERLVAFDTTSRLSNLELISYIQSYLQDFEIESEIQLNEEGSKANIIATIGPNVPGGVVLSGHTDVVPVDGQDWTTEPFKLTEKDGKLHARGSADMKGFIASALAAVPAFKAAELKRPIHFAFTYDEEVGCLGIQSLLPLMKDHIAAPRLVVVGEPTSMQVANAHKGQYVSKTRIWGREAHSSRPEDGINAVAVAAELITFIGSLGAKARIHGPHDESFDPTYTSFNVGPISGGSAFNIIPNYCEFDWEFRAVPTADPAAILKEYTDFLDNVINPHLQASFPECRAENTVWAYLPPLKAEPGSDAETLALALAGRNDTTVVAFGTEAGHIQSIDFPAVVCGPGDIAQAHKPDEFIDKSQLDACDAFMKRLAEVMGS</sequence>
<comment type="caution">
    <text evidence="11">The sequence shown here is derived from an EMBL/GenBank/DDBJ whole genome shotgun (WGS) entry which is preliminary data.</text>
</comment>
<dbReference type="NCBIfam" id="NF005710">
    <property type="entry name" value="PRK07522.1"/>
    <property type="match status" value="1"/>
</dbReference>
<evidence type="ECO:0000256" key="1">
    <source>
        <dbReference type="ARBA" id="ARBA00001947"/>
    </source>
</evidence>
<dbReference type="EMBL" id="JBHSCR010000036">
    <property type="protein sequence ID" value="MFC4349799.1"/>
    <property type="molecule type" value="Genomic_DNA"/>
</dbReference>
<evidence type="ECO:0000256" key="8">
    <source>
        <dbReference type="ARBA" id="ARBA00022833"/>
    </source>
</evidence>
<comment type="similarity">
    <text evidence="2">Belongs to the peptidase M20A family. ArgE subfamily.</text>
</comment>
<evidence type="ECO:0000259" key="10">
    <source>
        <dbReference type="Pfam" id="PF07687"/>
    </source>
</evidence>
<protein>
    <submittedName>
        <fullName evidence="11">Acetylornithine deacetylase</fullName>
        <ecNumber evidence="11">3.5.1.16</ecNumber>
    </submittedName>
</protein>
<dbReference type="InterPro" id="IPR002933">
    <property type="entry name" value="Peptidase_M20"/>
</dbReference>
<gene>
    <name evidence="11" type="primary">argE</name>
    <name evidence="11" type="ORF">ACFO5Q_18255</name>
</gene>
<keyword evidence="12" id="KW-1185">Reference proteome</keyword>
<keyword evidence="9" id="KW-0170">Cobalt</keyword>
<dbReference type="InterPro" id="IPR036264">
    <property type="entry name" value="Bact_exopeptidase_dim_dom"/>
</dbReference>
<dbReference type="PANTHER" id="PTHR43808">
    <property type="entry name" value="ACETYLORNITHINE DEACETYLASE"/>
    <property type="match status" value="1"/>
</dbReference>
<dbReference type="Proteomes" id="UP001595776">
    <property type="component" value="Unassembled WGS sequence"/>
</dbReference>
<feature type="domain" description="Peptidase M20 dimerisation" evidence="10">
    <location>
        <begin position="175"/>
        <end position="283"/>
    </location>
</feature>
<dbReference type="NCBIfam" id="TIGR01892">
    <property type="entry name" value="AcOrn-deacetyl"/>
    <property type="match status" value="1"/>
</dbReference>
<dbReference type="EC" id="3.5.1.16" evidence="11"/>
<reference evidence="12" key="1">
    <citation type="journal article" date="2019" name="Int. J. Syst. Evol. Microbiol.">
        <title>The Global Catalogue of Microorganisms (GCM) 10K type strain sequencing project: providing services to taxonomists for standard genome sequencing and annotation.</title>
        <authorList>
            <consortium name="The Broad Institute Genomics Platform"/>
            <consortium name="The Broad Institute Genome Sequencing Center for Infectious Disease"/>
            <person name="Wu L."/>
            <person name="Ma J."/>
        </authorList>
    </citation>
    <scope>NUCLEOTIDE SEQUENCE [LARGE SCALE GENOMIC DNA]</scope>
    <source>
        <strain evidence="12">CGMCC 1.15304</strain>
    </source>
</reference>
<evidence type="ECO:0000256" key="4">
    <source>
        <dbReference type="ARBA" id="ARBA00022571"/>
    </source>
</evidence>
<keyword evidence="6" id="KW-0479">Metal-binding</keyword>
<dbReference type="Gene3D" id="3.30.70.360">
    <property type="match status" value="1"/>
</dbReference>
<evidence type="ECO:0000256" key="3">
    <source>
        <dbReference type="ARBA" id="ARBA00022490"/>
    </source>
</evidence>